<evidence type="ECO:0000313" key="1">
    <source>
        <dbReference type="EMBL" id="WVN85667.1"/>
    </source>
</evidence>
<reference evidence="1" key="3">
    <citation type="submission" date="2024-01" db="EMBL/GenBank/DDBJ databases">
        <authorList>
            <person name="Coelho M.A."/>
            <person name="David-Palma M."/>
            <person name="Shea T."/>
            <person name="Sun S."/>
            <person name="Cuomo C.A."/>
            <person name="Heitman J."/>
        </authorList>
    </citation>
    <scope>NUCLEOTIDE SEQUENCE</scope>
    <source>
        <strain evidence="1">CBS 7841</strain>
    </source>
</reference>
<accession>A0A1E3IY35</accession>
<organism evidence="1 2">
    <name type="scientific">Cryptococcus depauperatus CBS 7841</name>
    <dbReference type="NCBI Taxonomy" id="1295531"/>
    <lineage>
        <taxon>Eukaryota</taxon>
        <taxon>Fungi</taxon>
        <taxon>Dikarya</taxon>
        <taxon>Basidiomycota</taxon>
        <taxon>Agaricomycotina</taxon>
        <taxon>Tremellomycetes</taxon>
        <taxon>Tremellales</taxon>
        <taxon>Cryptococcaceae</taxon>
        <taxon>Cryptococcus</taxon>
    </lineage>
</organism>
<name>A0A1E3IY35_9TREE</name>
<protein>
    <submittedName>
        <fullName evidence="1">Uncharacterized protein</fullName>
    </submittedName>
</protein>
<sequence>MEATYDTWKSKESPEDHRTVTEFLQSVLTASQQLISHYDRHVSESGIEDSERRKVESEAAKFSGMPFGVFSRGGSVAGTGDVALWPLSVDNKEVPIEPKSPQSLKAELGYASTDSKAPPSRAEKD</sequence>
<dbReference type="AlphaFoldDB" id="A0A1E3IY35"/>
<gene>
    <name evidence="1" type="ORF">L203_100816</name>
</gene>
<dbReference type="EMBL" id="CP143784">
    <property type="protein sequence ID" value="WVN85667.1"/>
    <property type="molecule type" value="Genomic_DNA"/>
</dbReference>
<reference evidence="1" key="1">
    <citation type="submission" date="2016-06" db="EMBL/GenBank/DDBJ databases">
        <authorList>
            <person name="Cuomo C."/>
            <person name="Litvintseva A."/>
            <person name="Heitman J."/>
            <person name="Chen Y."/>
            <person name="Sun S."/>
            <person name="Springer D."/>
            <person name="Dromer F."/>
            <person name="Young S."/>
            <person name="Zeng Q."/>
            <person name="Chapman S."/>
            <person name="Gujja S."/>
            <person name="Saif S."/>
            <person name="Birren B."/>
        </authorList>
    </citation>
    <scope>NUCLEOTIDE SEQUENCE</scope>
    <source>
        <strain evidence="1">CBS 7841</strain>
    </source>
</reference>
<dbReference type="VEuPathDB" id="FungiDB:L203_00606"/>
<reference evidence="1" key="2">
    <citation type="journal article" date="2022" name="Elife">
        <title>Obligate sexual reproduction of a homothallic fungus closely related to the Cryptococcus pathogenic species complex.</title>
        <authorList>
            <person name="Passer A.R."/>
            <person name="Clancey S.A."/>
            <person name="Shea T."/>
            <person name="David-Palma M."/>
            <person name="Averette A.F."/>
            <person name="Boekhout T."/>
            <person name="Porcel B.M."/>
            <person name="Nowrousian M."/>
            <person name="Cuomo C.A."/>
            <person name="Sun S."/>
            <person name="Heitman J."/>
            <person name="Coelho M.A."/>
        </authorList>
    </citation>
    <scope>NUCLEOTIDE SEQUENCE</scope>
    <source>
        <strain evidence="1">CBS 7841</strain>
    </source>
</reference>
<dbReference type="Proteomes" id="UP000094043">
    <property type="component" value="Chromosome 1"/>
</dbReference>
<keyword evidence="2" id="KW-1185">Reference proteome</keyword>
<dbReference type="GeneID" id="91085030"/>
<dbReference type="RefSeq" id="XP_066066367.1">
    <property type="nucleotide sequence ID" value="XM_066210270.1"/>
</dbReference>
<proteinExistence type="predicted"/>
<evidence type="ECO:0000313" key="2">
    <source>
        <dbReference type="Proteomes" id="UP000094043"/>
    </source>
</evidence>
<dbReference type="KEGG" id="cdep:91085030"/>